<dbReference type="PANTHER" id="PTHR10194">
    <property type="entry name" value="RAS GTPASE-ACTIVATING PROTEINS"/>
    <property type="match status" value="1"/>
</dbReference>
<dbReference type="CDD" id="cd04519">
    <property type="entry name" value="RasGAP"/>
    <property type="match status" value="1"/>
</dbReference>
<dbReference type="SUPFAM" id="SSF48350">
    <property type="entry name" value="GTPase activation domain, GAP"/>
    <property type="match status" value="1"/>
</dbReference>
<dbReference type="SMART" id="SM00323">
    <property type="entry name" value="RasGAP"/>
    <property type="match status" value="1"/>
</dbReference>
<reference evidence="3" key="1">
    <citation type="journal article" date="2019" name="MBio">
        <title>Virus Genomes from Deep Sea Sediments Expand the Ocean Megavirome and Support Independent Origins of Viral Gigantism.</title>
        <authorList>
            <person name="Backstrom D."/>
            <person name="Yutin N."/>
            <person name="Jorgensen S.L."/>
            <person name="Dharamshi J."/>
            <person name="Homa F."/>
            <person name="Zaremba-Niedwiedzka K."/>
            <person name="Spang A."/>
            <person name="Wolf Y.I."/>
            <person name="Koonin E.V."/>
            <person name="Ettema T.J."/>
        </authorList>
    </citation>
    <scope>NUCLEOTIDE SEQUENCE</scope>
</reference>
<name>A0A481YRG9_9VIRU</name>
<dbReference type="PROSITE" id="PS50018">
    <property type="entry name" value="RAS_GTPASE_ACTIV_2"/>
    <property type="match status" value="1"/>
</dbReference>
<protein>
    <submittedName>
        <fullName evidence="3">GTPase-activator protein</fullName>
    </submittedName>
</protein>
<evidence type="ECO:0000259" key="2">
    <source>
        <dbReference type="PROSITE" id="PS50018"/>
    </source>
</evidence>
<proteinExistence type="predicted"/>
<dbReference type="InterPro" id="IPR001936">
    <property type="entry name" value="RasGAP_dom"/>
</dbReference>
<evidence type="ECO:0000256" key="1">
    <source>
        <dbReference type="ARBA" id="ARBA00022468"/>
    </source>
</evidence>
<dbReference type="GO" id="GO:0005096">
    <property type="term" value="F:GTPase activator activity"/>
    <property type="evidence" value="ECO:0007669"/>
    <property type="project" value="UniProtKB-KW"/>
</dbReference>
<organism evidence="3">
    <name type="scientific">Marseillevirus LCMAC101</name>
    <dbReference type="NCBI Taxonomy" id="2506602"/>
    <lineage>
        <taxon>Viruses</taxon>
        <taxon>Varidnaviria</taxon>
        <taxon>Bamfordvirae</taxon>
        <taxon>Nucleocytoviricota</taxon>
        <taxon>Megaviricetes</taxon>
        <taxon>Pimascovirales</taxon>
        <taxon>Pimascovirales incertae sedis</taxon>
        <taxon>Marseilleviridae</taxon>
    </lineage>
</organism>
<dbReference type="Gene3D" id="1.10.506.10">
    <property type="entry name" value="GTPase Activation - p120gap, domain 1"/>
    <property type="match status" value="1"/>
</dbReference>
<dbReference type="EMBL" id="MK500327">
    <property type="protein sequence ID" value="QBK85788.1"/>
    <property type="molecule type" value="Genomic_DNA"/>
</dbReference>
<evidence type="ECO:0000313" key="3">
    <source>
        <dbReference type="EMBL" id="QBK85788.1"/>
    </source>
</evidence>
<keyword evidence="1" id="KW-0343">GTPase activation</keyword>
<gene>
    <name evidence="3" type="ORF">LCMAC101_03830</name>
</gene>
<feature type="domain" description="Ras-GAP" evidence="2">
    <location>
        <begin position="127"/>
        <end position="323"/>
    </location>
</feature>
<accession>A0A481YRG9</accession>
<dbReference type="InterPro" id="IPR008936">
    <property type="entry name" value="Rho_GTPase_activation_prot"/>
</dbReference>
<sequence length="451" mass="52559">MFLPIQTEENAFFLIPLSESNRRLSTSPTVIVKLAPRIKDVRSARSPSLNDLVQKSAISPSLDDLVQKSSPNCLVRKKSSEDDIKKISIHTNFHGLRYCQPDFYSTFHSLIMSWSGLASVLMVSMERDENSLFHFFRLTQMINIHSLTIERVFEYEIQNVNDECLIFRTDSFCTRLFKHFNQEIGKKYLSDIMTCFISWMSEQKFMKDVNLDCVSSQSNDASLSLIQDTQDIILEASKGFIRHIVGSIVDLPTEMISFFSNTSKKIQRKFGASSKQLFLIGCFFLRFICPALIIPEPYIDDQLDLKTKRFLIIISKIVQSVANGQPFKSDNMIFANHLIEKFENHISLILHMINNEQLGEKETQIYRVQKIIYNLTKDKYLQKCTKDEDEDEMIKWKETLKSLKNLFENNLFFMRMKIKRSFKHDTVKSREKALALLDDTKNGLQKEYERC</sequence>
<dbReference type="InterPro" id="IPR039360">
    <property type="entry name" value="Ras_GTPase"/>
</dbReference>
<dbReference type="Pfam" id="PF00616">
    <property type="entry name" value="RasGAP"/>
    <property type="match status" value="1"/>
</dbReference>